<protein>
    <submittedName>
        <fullName evidence="2">Uncharacterized protein</fullName>
    </submittedName>
</protein>
<name>A0A1I0K564_9BACT</name>
<organism evidence="2 3">
    <name type="scientific">Stigmatella erecta</name>
    <dbReference type="NCBI Taxonomy" id="83460"/>
    <lineage>
        <taxon>Bacteria</taxon>
        <taxon>Pseudomonadati</taxon>
        <taxon>Myxococcota</taxon>
        <taxon>Myxococcia</taxon>
        <taxon>Myxococcales</taxon>
        <taxon>Cystobacterineae</taxon>
        <taxon>Archangiaceae</taxon>
        <taxon>Stigmatella</taxon>
    </lineage>
</organism>
<sequence>MRVDELLMEPTLAQEVADEAARLPVPPAQEQERLRQQLEASERPPRDTAWPQVLQAPREKQDTRYADPATSHRPVVGPVLVFAKRSFRRLFQPFINEVMRRQVEFNEALLDSLALIYDEQRENARAQAAWRKDISERLERLEQARPPDRER</sequence>
<evidence type="ECO:0000313" key="3">
    <source>
        <dbReference type="Proteomes" id="UP000199181"/>
    </source>
</evidence>
<gene>
    <name evidence="2" type="ORF">SAMN05443639_109158</name>
</gene>
<accession>A0A1I0K564</accession>
<reference evidence="3" key="1">
    <citation type="submission" date="2016-10" db="EMBL/GenBank/DDBJ databases">
        <authorList>
            <person name="Varghese N."/>
            <person name="Submissions S."/>
        </authorList>
    </citation>
    <scope>NUCLEOTIDE SEQUENCE [LARGE SCALE GENOMIC DNA]</scope>
    <source>
        <strain evidence="3">DSM 16858</strain>
    </source>
</reference>
<keyword evidence="3" id="KW-1185">Reference proteome</keyword>
<dbReference type="AlphaFoldDB" id="A0A1I0K564"/>
<evidence type="ECO:0000313" key="2">
    <source>
        <dbReference type="EMBL" id="SEU18984.1"/>
    </source>
</evidence>
<dbReference type="EMBL" id="FOIJ01000009">
    <property type="protein sequence ID" value="SEU18984.1"/>
    <property type="molecule type" value="Genomic_DNA"/>
</dbReference>
<evidence type="ECO:0000256" key="1">
    <source>
        <dbReference type="SAM" id="MobiDB-lite"/>
    </source>
</evidence>
<proteinExistence type="predicted"/>
<dbReference type="Proteomes" id="UP000199181">
    <property type="component" value="Unassembled WGS sequence"/>
</dbReference>
<feature type="compositionally biased region" description="Basic and acidic residues" evidence="1">
    <location>
        <begin position="30"/>
        <end position="46"/>
    </location>
</feature>
<feature type="region of interest" description="Disordered" evidence="1">
    <location>
        <begin position="17"/>
        <end position="71"/>
    </location>
</feature>
<dbReference type="RefSeq" id="WP_245767603.1">
    <property type="nucleotide sequence ID" value="NZ_FOIJ01000009.1"/>
</dbReference>